<comment type="caution">
    <text evidence="1">The sequence shown here is derived from an EMBL/GenBank/DDBJ whole genome shotgun (WGS) entry which is preliminary data.</text>
</comment>
<accession>A0A2G2XQP0</accession>
<gene>
    <name evidence="1" type="ORF">CQW23_02176</name>
</gene>
<organism evidence="1 2">
    <name type="scientific">Capsicum baccatum</name>
    <name type="common">Peruvian pepper</name>
    <dbReference type="NCBI Taxonomy" id="33114"/>
    <lineage>
        <taxon>Eukaryota</taxon>
        <taxon>Viridiplantae</taxon>
        <taxon>Streptophyta</taxon>
        <taxon>Embryophyta</taxon>
        <taxon>Tracheophyta</taxon>
        <taxon>Spermatophyta</taxon>
        <taxon>Magnoliopsida</taxon>
        <taxon>eudicotyledons</taxon>
        <taxon>Gunneridae</taxon>
        <taxon>Pentapetalae</taxon>
        <taxon>asterids</taxon>
        <taxon>lamiids</taxon>
        <taxon>Solanales</taxon>
        <taxon>Solanaceae</taxon>
        <taxon>Solanoideae</taxon>
        <taxon>Capsiceae</taxon>
        <taxon>Capsicum</taxon>
    </lineage>
</organism>
<proteinExistence type="predicted"/>
<dbReference type="AlphaFoldDB" id="A0A2G2XQP0"/>
<reference evidence="1 2" key="1">
    <citation type="journal article" date="2017" name="Genome Biol.">
        <title>New reference genome sequences of hot pepper reveal the massive evolution of plant disease-resistance genes by retroduplication.</title>
        <authorList>
            <person name="Kim S."/>
            <person name="Park J."/>
            <person name="Yeom S.I."/>
            <person name="Kim Y.M."/>
            <person name="Seo E."/>
            <person name="Kim K.T."/>
            <person name="Kim M.S."/>
            <person name="Lee J.M."/>
            <person name="Cheong K."/>
            <person name="Shin H.S."/>
            <person name="Kim S.B."/>
            <person name="Han K."/>
            <person name="Lee J."/>
            <person name="Park M."/>
            <person name="Lee H.A."/>
            <person name="Lee H.Y."/>
            <person name="Lee Y."/>
            <person name="Oh S."/>
            <person name="Lee J.H."/>
            <person name="Choi E."/>
            <person name="Choi E."/>
            <person name="Lee S.E."/>
            <person name="Jeon J."/>
            <person name="Kim H."/>
            <person name="Choi G."/>
            <person name="Song H."/>
            <person name="Lee J."/>
            <person name="Lee S.C."/>
            <person name="Kwon J.K."/>
            <person name="Lee H.Y."/>
            <person name="Koo N."/>
            <person name="Hong Y."/>
            <person name="Kim R.W."/>
            <person name="Kang W.H."/>
            <person name="Huh J.H."/>
            <person name="Kang B.C."/>
            <person name="Yang T.J."/>
            <person name="Lee Y.H."/>
            <person name="Bennetzen J.L."/>
            <person name="Choi D."/>
        </authorList>
    </citation>
    <scope>NUCLEOTIDE SEQUENCE [LARGE SCALE GENOMIC DNA]</scope>
    <source>
        <strain evidence="2">cv. PBC81</strain>
    </source>
</reference>
<name>A0A2G2XQP0_CAPBA</name>
<dbReference type="EMBL" id="MLFT02000001">
    <property type="protein sequence ID" value="PHT59813.1"/>
    <property type="molecule type" value="Genomic_DNA"/>
</dbReference>
<reference evidence="2" key="2">
    <citation type="journal article" date="2017" name="J. Anim. Genet.">
        <title>Multiple reference genome sequences of hot pepper reveal the massive evolution of plant disease resistance genes by retroduplication.</title>
        <authorList>
            <person name="Kim S."/>
            <person name="Park J."/>
            <person name="Yeom S.-I."/>
            <person name="Kim Y.-M."/>
            <person name="Seo E."/>
            <person name="Kim K.-T."/>
            <person name="Kim M.-S."/>
            <person name="Lee J.M."/>
            <person name="Cheong K."/>
            <person name="Shin H.-S."/>
            <person name="Kim S.-B."/>
            <person name="Han K."/>
            <person name="Lee J."/>
            <person name="Park M."/>
            <person name="Lee H.-A."/>
            <person name="Lee H.-Y."/>
            <person name="Lee Y."/>
            <person name="Oh S."/>
            <person name="Lee J.H."/>
            <person name="Choi E."/>
            <person name="Choi E."/>
            <person name="Lee S.E."/>
            <person name="Jeon J."/>
            <person name="Kim H."/>
            <person name="Choi G."/>
            <person name="Song H."/>
            <person name="Lee J."/>
            <person name="Lee S.-C."/>
            <person name="Kwon J.-K."/>
            <person name="Lee H.-Y."/>
            <person name="Koo N."/>
            <person name="Hong Y."/>
            <person name="Kim R.W."/>
            <person name="Kang W.-H."/>
            <person name="Huh J.H."/>
            <person name="Kang B.-C."/>
            <person name="Yang T.-J."/>
            <person name="Lee Y.-H."/>
            <person name="Bennetzen J.L."/>
            <person name="Choi D."/>
        </authorList>
    </citation>
    <scope>NUCLEOTIDE SEQUENCE [LARGE SCALE GENOMIC DNA]</scope>
    <source>
        <strain evidence="2">cv. PBC81</strain>
    </source>
</reference>
<evidence type="ECO:0000313" key="1">
    <source>
        <dbReference type="EMBL" id="PHT59813.1"/>
    </source>
</evidence>
<evidence type="ECO:0000313" key="2">
    <source>
        <dbReference type="Proteomes" id="UP000224567"/>
    </source>
</evidence>
<sequence>MTVAEVIIAGGDYMSVWEEGPKYWNWKSSSKETVLIPLRCNGSYNDMIRSVIEKKELDCEPKNVVISYLMNERGKMHPTFIKNDRHVSLYTLNVVADGSRPLLRINVIPKSPIIPPPYPSFLRSGLGQGAPSP</sequence>
<keyword evidence="2" id="KW-1185">Reference proteome</keyword>
<dbReference type="OrthoDB" id="1317985at2759"/>
<dbReference type="Proteomes" id="UP000224567">
    <property type="component" value="Unassembled WGS sequence"/>
</dbReference>
<protein>
    <submittedName>
        <fullName evidence="1">Uncharacterized protein</fullName>
    </submittedName>
</protein>